<comment type="similarity">
    <text evidence="7">Belongs to the ABC transporter superfamily. Spermidine/putrescine importer (TC 3.A.1.11.1) family.</text>
</comment>
<feature type="domain" description="ABC transporter" evidence="8">
    <location>
        <begin position="5"/>
        <end position="235"/>
    </location>
</feature>
<dbReference type="InterPro" id="IPR013611">
    <property type="entry name" value="Transp-assoc_OB_typ2"/>
</dbReference>
<dbReference type="GO" id="GO:0043190">
    <property type="term" value="C:ATP-binding cassette (ABC) transporter complex"/>
    <property type="evidence" value="ECO:0007669"/>
    <property type="project" value="InterPro"/>
</dbReference>
<evidence type="ECO:0000256" key="3">
    <source>
        <dbReference type="ARBA" id="ARBA00022741"/>
    </source>
</evidence>
<dbReference type="GO" id="GO:0015847">
    <property type="term" value="P:putrescine transport"/>
    <property type="evidence" value="ECO:0007669"/>
    <property type="project" value="UniProtKB-ARBA"/>
</dbReference>
<dbReference type="PANTHER" id="PTHR42781">
    <property type="entry name" value="SPERMIDINE/PUTRESCINE IMPORT ATP-BINDING PROTEIN POTA"/>
    <property type="match status" value="1"/>
</dbReference>
<evidence type="ECO:0000256" key="5">
    <source>
        <dbReference type="ARBA" id="ARBA00022967"/>
    </source>
</evidence>
<dbReference type="EC" id="7.6.2.11" evidence="7"/>
<dbReference type="InterPro" id="IPR005893">
    <property type="entry name" value="PotA-like"/>
</dbReference>
<dbReference type="Gene3D" id="2.40.50.100">
    <property type="match status" value="1"/>
</dbReference>
<comment type="subunit">
    <text evidence="7">The complex is composed of two ATP-binding proteins (PotA), two transmembrane proteins (PotB and PotC) and a solute-binding protein (PotD).</text>
</comment>
<proteinExistence type="inferred from homology"/>
<dbReference type="RefSeq" id="WP_149231372.1">
    <property type="nucleotide sequence ID" value="NZ_JALJXJ010000005.1"/>
</dbReference>
<keyword evidence="1 7" id="KW-0813">Transport</keyword>
<keyword evidence="10" id="KW-1185">Reference proteome</keyword>
<dbReference type="GO" id="GO:0015417">
    <property type="term" value="F:ABC-type polyamine transporter activity"/>
    <property type="evidence" value="ECO:0007669"/>
    <property type="project" value="UniProtKB-EC"/>
</dbReference>
<name>A0A5A9GQU8_AZOLI</name>
<evidence type="ECO:0000313" key="9">
    <source>
        <dbReference type="EMBL" id="KAA0595974.1"/>
    </source>
</evidence>
<dbReference type="SUPFAM" id="SSF52540">
    <property type="entry name" value="P-loop containing nucleoside triphosphate hydrolases"/>
    <property type="match status" value="1"/>
</dbReference>
<evidence type="ECO:0000256" key="6">
    <source>
        <dbReference type="ARBA" id="ARBA00023136"/>
    </source>
</evidence>
<evidence type="ECO:0000256" key="7">
    <source>
        <dbReference type="RuleBase" id="RU364083"/>
    </source>
</evidence>
<dbReference type="PANTHER" id="PTHR42781:SF4">
    <property type="entry name" value="SPERMIDINE_PUTRESCINE IMPORT ATP-BINDING PROTEIN POTA"/>
    <property type="match status" value="1"/>
</dbReference>
<comment type="caution">
    <text evidence="9">The sequence shown here is derived from an EMBL/GenBank/DDBJ whole genome shotgun (WGS) entry which is preliminary data.</text>
</comment>
<dbReference type="EMBL" id="VTTN01000004">
    <property type="protein sequence ID" value="KAA0595974.1"/>
    <property type="molecule type" value="Genomic_DNA"/>
</dbReference>
<evidence type="ECO:0000313" key="10">
    <source>
        <dbReference type="Proteomes" id="UP000324927"/>
    </source>
</evidence>
<comment type="function">
    <text evidence="7">Part of the ABC transporter complex PotABCD involved in spermidine/putrescine import. Responsible for energy coupling to the transport system.</text>
</comment>
<dbReference type="PROSITE" id="PS00211">
    <property type="entry name" value="ABC_TRANSPORTER_1"/>
    <property type="match status" value="1"/>
</dbReference>
<dbReference type="Gene3D" id="3.40.50.300">
    <property type="entry name" value="P-loop containing nucleotide triphosphate hydrolases"/>
    <property type="match status" value="1"/>
</dbReference>
<dbReference type="InterPro" id="IPR050093">
    <property type="entry name" value="ABC_SmlMolc_Importer"/>
</dbReference>
<dbReference type="InterPro" id="IPR003593">
    <property type="entry name" value="AAA+_ATPase"/>
</dbReference>
<dbReference type="Proteomes" id="UP000324927">
    <property type="component" value="Unassembled WGS sequence"/>
</dbReference>
<keyword evidence="3 7" id="KW-0547">Nucleotide-binding</keyword>
<dbReference type="GO" id="GO:0016887">
    <property type="term" value="F:ATP hydrolysis activity"/>
    <property type="evidence" value="ECO:0007669"/>
    <property type="project" value="InterPro"/>
</dbReference>
<dbReference type="InterPro" id="IPR017871">
    <property type="entry name" value="ABC_transporter-like_CS"/>
</dbReference>
<dbReference type="SUPFAM" id="SSF50331">
    <property type="entry name" value="MOP-like"/>
    <property type="match status" value="1"/>
</dbReference>
<sequence length="363" mass="40149">MASSIEIAGLRKNYGSLSVLDDISVSIKAAEFLTLLGPSGSGKTTLLMTIAGFVRPNSGSIKVDGREIVTLAPHKRNIGMVFQNYALFPHMSVGENVAYPLKLRGVGRAERDDRAKRALMAVRMDQYADRRIDQLSGGQRQRVAVARAIVFEPNIILMDEPLSALDKRLREEMQVELKRLHETLGRTIVYVTHDQKEALTMSDRVAVLKAGRIHQIASPRDIYDKPIDRFVADFIGDSAFVPLTAREGGVDLEFSEGFRAAHVTGKADPLLLLRPEKIEIVPSSSDRQPDLIHFDGVAEEVLFQGDLVVVHAKLPDGTRLKLQRGTRRNTMRGLPDIGSRFRMAIHEEDAWVVSGASAGDHAR</sequence>
<keyword evidence="6 7" id="KW-0472">Membrane</keyword>
<dbReference type="InterPro" id="IPR008995">
    <property type="entry name" value="Mo/tungstate-bd_C_term_dom"/>
</dbReference>
<reference evidence="9 10" key="1">
    <citation type="submission" date="2019-08" db="EMBL/GenBank/DDBJ databases">
        <authorList>
            <person name="Grouzdev D."/>
            <person name="Tikhonova E."/>
            <person name="Kravchenko I."/>
        </authorList>
    </citation>
    <scope>NUCLEOTIDE SEQUENCE [LARGE SCALE GENOMIC DNA]</scope>
    <source>
        <strain evidence="9 10">59b</strain>
    </source>
</reference>
<dbReference type="FunFam" id="3.40.50.300:FF:000133">
    <property type="entry name" value="Spermidine/putrescine import ATP-binding protein PotA"/>
    <property type="match status" value="1"/>
</dbReference>
<dbReference type="Pfam" id="PF00005">
    <property type="entry name" value="ABC_tran"/>
    <property type="match status" value="1"/>
</dbReference>
<evidence type="ECO:0000256" key="4">
    <source>
        <dbReference type="ARBA" id="ARBA00022840"/>
    </source>
</evidence>
<evidence type="ECO:0000259" key="8">
    <source>
        <dbReference type="PROSITE" id="PS50893"/>
    </source>
</evidence>
<dbReference type="PROSITE" id="PS50893">
    <property type="entry name" value="ABC_TRANSPORTER_2"/>
    <property type="match status" value="1"/>
</dbReference>
<organism evidence="9 10">
    <name type="scientific">Azospirillum lipoferum</name>
    <dbReference type="NCBI Taxonomy" id="193"/>
    <lineage>
        <taxon>Bacteria</taxon>
        <taxon>Pseudomonadati</taxon>
        <taxon>Pseudomonadota</taxon>
        <taxon>Alphaproteobacteria</taxon>
        <taxon>Rhodospirillales</taxon>
        <taxon>Azospirillaceae</taxon>
        <taxon>Azospirillum</taxon>
    </lineage>
</organism>
<dbReference type="SMART" id="SM00382">
    <property type="entry name" value="AAA"/>
    <property type="match status" value="1"/>
</dbReference>
<dbReference type="InterPro" id="IPR003439">
    <property type="entry name" value="ABC_transporter-like_ATP-bd"/>
</dbReference>
<dbReference type="OrthoDB" id="9802264at2"/>
<evidence type="ECO:0000256" key="1">
    <source>
        <dbReference type="ARBA" id="ARBA00022448"/>
    </source>
</evidence>
<dbReference type="Pfam" id="PF08402">
    <property type="entry name" value="TOBE_2"/>
    <property type="match status" value="1"/>
</dbReference>
<keyword evidence="5 7" id="KW-1278">Translocase</keyword>
<dbReference type="AlphaFoldDB" id="A0A5A9GQU8"/>
<accession>A0A5A9GQU8</accession>
<keyword evidence="4 7" id="KW-0067">ATP-binding</keyword>
<protein>
    <recommendedName>
        <fullName evidence="7">Spermidine/putrescine import ATP-binding protein PotA</fullName>
        <ecNumber evidence="7">7.6.2.11</ecNumber>
    </recommendedName>
</protein>
<dbReference type="InterPro" id="IPR027417">
    <property type="entry name" value="P-loop_NTPase"/>
</dbReference>
<dbReference type="NCBIfam" id="TIGR01187">
    <property type="entry name" value="potA"/>
    <property type="match status" value="1"/>
</dbReference>
<gene>
    <name evidence="7" type="primary">potA</name>
    <name evidence="9" type="ORF">FZ942_12215</name>
</gene>
<comment type="catalytic activity">
    <reaction evidence="7">
        <text>ATP + H2O + polyamine-[polyamine-binding protein]Side 1 = ADP + phosphate + polyamineSide 2 + [polyamine-binding protein]Side 1.</text>
        <dbReference type="EC" id="7.6.2.11"/>
    </reaction>
</comment>
<keyword evidence="2 7" id="KW-1003">Cell membrane</keyword>
<evidence type="ECO:0000256" key="2">
    <source>
        <dbReference type="ARBA" id="ARBA00022475"/>
    </source>
</evidence>
<dbReference type="GO" id="GO:0005524">
    <property type="term" value="F:ATP binding"/>
    <property type="evidence" value="ECO:0007669"/>
    <property type="project" value="UniProtKB-KW"/>
</dbReference>